<dbReference type="SUPFAM" id="SSF55874">
    <property type="entry name" value="ATPase domain of HSP90 chaperone/DNA topoisomerase II/histidine kinase"/>
    <property type="match status" value="1"/>
</dbReference>
<reference evidence="18" key="1">
    <citation type="submission" date="2015-07" db="EMBL/GenBank/DDBJ databases">
        <title>Draft genome sequence of the purine-degrading Gottschalkia purinilyticum DSM 1384 (formerly Clostridium purinilyticum).</title>
        <authorList>
            <person name="Poehlein A."/>
            <person name="Schiel-Bengelsdorf B."/>
            <person name="Bengelsdorf F.R."/>
            <person name="Daniel R."/>
            <person name="Duerre P."/>
        </authorList>
    </citation>
    <scope>NUCLEOTIDE SEQUENCE [LARGE SCALE GENOMIC DNA]</scope>
    <source>
        <strain evidence="18">DSM 1384</strain>
    </source>
</reference>
<comment type="subcellular location">
    <subcellularLocation>
        <location evidence="2">Cell membrane</location>
        <topology evidence="2">Multi-pass membrane protein</topology>
    </subcellularLocation>
</comment>
<protein>
    <recommendedName>
        <fullName evidence="3">histidine kinase</fullName>
        <ecNumber evidence="3">2.7.13.3</ecNumber>
    </recommendedName>
</protein>
<evidence type="ECO:0000256" key="1">
    <source>
        <dbReference type="ARBA" id="ARBA00000085"/>
    </source>
</evidence>
<dbReference type="CDD" id="cd00075">
    <property type="entry name" value="HATPase"/>
    <property type="match status" value="1"/>
</dbReference>
<dbReference type="InterPro" id="IPR003660">
    <property type="entry name" value="HAMP_dom"/>
</dbReference>
<keyword evidence="12" id="KW-0902">Two-component regulatory system</keyword>
<evidence type="ECO:0000256" key="4">
    <source>
        <dbReference type="ARBA" id="ARBA00022475"/>
    </source>
</evidence>
<proteinExistence type="predicted"/>
<dbReference type="EC" id="2.7.13.3" evidence="3"/>
<evidence type="ECO:0000256" key="3">
    <source>
        <dbReference type="ARBA" id="ARBA00012438"/>
    </source>
</evidence>
<dbReference type="EMBL" id="LGSS01000009">
    <property type="protein sequence ID" value="KNF08193.1"/>
    <property type="molecule type" value="Genomic_DNA"/>
</dbReference>
<evidence type="ECO:0000259" key="15">
    <source>
        <dbReference type="PROSITE" id="PS50109"/>
    </source>
</evidence>
<evidence type="ECO:0000256" key="10">
    <source>
        <dbReference type="ARBA" id="ARBA00022840"/>
    </source>
</evidence>
<feature type="transmembrane region" description="Helical" evidence="14">
    <location>
        <begin position="6"/>
        <end position="29"/>
    </location>
</feature>
<feature type="transmembrane region" description="Helical" evidence="14">
    <location>
        <begin position="156"/>
        <end position="177"/>
    </location>
</feature>
<evidence type="ECO:0000256" key="6">
    <source>
        <dbReference type="ARBA" id="ARBA00022679"/>
    </source>
</evidence>
<dbReference type="SUPFAM" id="SSF47384">
    <property type="entry name" value="Homodimeric domain of signal transducing histidine kinase"/>
    <property type="match status" value="1"/>
</dbReference>
<dbReference type="Proteomes" id="UP000037267">
    <property type="component" value="Unassembled WGS sequence"/>
</dbReference>
<name>A0A0L0W9G1_GOTPU</name>
<dbReference type="PANTHER" id="PTHR45528">
    <property type="entry name" value="SENSOR HISTIDINE KINASE CPXA"/>
    <property type="match status" value="1"/>
</dbReference>
<keyword evidence="18" id="KW-1185">Reference proteome</keyword>
<dbReference type="GO" id="GO:0000155">
    <property type="term" value="F:phosphorelay sensor kinase activity"/>
    <property type="evidence" value="ECO:0007669"/>
    <property type="project" value="InterPro"/>
</dbReference>
<dbReference type="InterPro" id="IPR036890">
    <property type="entry name" value="HATPase_C_sf"/>
</dbReference>
<feature type="domain" description="Histidine kinase" evidence="15">
    <location>
        <begin position="245"/>
        <end position="480"/>
    </location>
</feature>
<dbReference type="GO" id="GO:0005886">
    <property type="term" value="C:plasma membrane"/>
    <property type="evidence" value="ECO:0007669"/>
    <property type="project" value="UniProtKB-SubCell"/>
</dbReference>
<dbReference type="InterPro" id="IPR003594">
    <property type="entry name" value="HATPase_dom"/>
</dbReference>
<evidence type="ECO:0000256" key="11">
    <source>
        <dbReference type="ARBA" id="ARBA00022989"/>
    </source>
</evidence>
<dbReference type="PROSITE" id="PS50885">
    <property type="entry name" value="HAMP"/>
    <property type="match status" value="1"/>
</dbReference>
<gene>
    <name evidence="17" type="ORF">CLPU_9c00890</name>
</gene>
<dbReference type="Pfam" id="PF02518">
    <property type="entry name" value="HATPase_c"/>
    <property type="match status" value="1"/>
</dbReference>
<keyword evidence="6" id="KW-0808">Transferase</keyword>
<dbReference type="Gene3D" id="1.10.287.130">
    <property type="match status" value="1"/>
</dbReference>
<keyword evidence="10" id="KW-0067">ATP-binding</keyword>
<dbReference type="SMART" id="SM00388">
    <property type="entry name" value="HisKA"/>
    <property type="match status" value="1"/>
</dbReference>
<dbReference type="PRINTS" id="PR00344">
    <property type="entry name" value="BCTRLSENSOR"/>
</dbReference>
<evidence type="ECO:0000256" key="7">
    <source>
        <dbReference type="ARBA" id="ARBA00022692"/>
    </source>
</evidence>
<dbReference type="InterPro" id="IPR004358">
    <property type="entry name" value="Sig_transdc_His_kin-like_C"/>
</dbReference>
<evidence type="ECO:0000256" key="14">
    <source>
        <dbReference type="SAM" id="Phobius"/>
    </source>
</evidence>
<keyword evidence="4" id="KW-1003">Cell membrane</keyword>
<evidence type="ECO:0000256" key="8">
    <source>
        <dbReference type="ARBA" id="ARBA00022741"/>
    </source>
</evidence>
<evidence type="ECO:0000256" key="9">
    <source>
        <dbReference type="ARBA" id="ARBA00022777"/>
    </source>
</evidence>
<dbReference type="Gene3D" id="3.30.565.10">
    <property type="entry name" value="Histidine kinase-like ATPase, C-terminal domain"/>
    <property type="match status" value="1"/>
</dbReference>
<dbReference type="Gene3D" id="6.10.340.10">
    <property type="match status" value="1"/>
</dbReference>
<dbReference type="InterPro" id="IPR003661">
    <property type="entry name" value="HisK_dim/P_dom"/>
</dbReference>
<keyword evidence="5" id="KW-0597">Phosphoprotein</keyword>
<keyword evidence="9 17" id="KW-0418">Kinase</keyword>
<feature type="domain" description="HAMP" evidence="16">
    <location>
        <begin position="179"/>
        <end position="230"/>
    </location>
</feature>
<dbReference type="InterPro" id="IPR005467">
    <property type="entry name" value="His_kinase_dom"/>
</dbReference>
<evidence type="ECO:0000313" key="17">
    <source>
        <dbReference type="EMBL" id="KNF08193.1"/>
    </source>
</evidence>
<dbReference type="CDD" id="cd00082">
    <property type="entry name" value="HisKA"/>
    <property type="match status" value="1"/>
</dbReference>
<evidence type="ECO:0000256" key="12">
    <source>
        <dbReference type="ARBA" id="ARBA00023012"/>
    </source>
</evidence>
<dbReference type="RefSeq" id="WP_050355557.1">
    <property type="nucleotide sequence ID" value="NZ_LGSS01000009.1"/>
</dbReference>
<dbReference type="PANTHER" id="PTHR45528:SF1">
    <property type="entry name" value="SENSOR HISTIDINE KINASE CPXA"/>
    <property type="match status" value="1"/>
</dbReference>
<keyword evidence="11 14" id="KW-1133">Transmembrane helix</keyword>
<dbReference type="CDD" id="cd06225">
    <property type="entry name" value="HAMP"/>
    <property type="match status" value="1"/>
</dbReference>
<sequence>MKIKNWLISSYIIVILAPIFVFILLYVWIQQYNKQIEMKDYINSINKFEKYDIILQNPELYTHPKDSYDLVFKEEKSNTKVTLYDIYGLRIYSSMNDNIYPMLNREQLYKDLYKINHGYRADTLKKPVFKDDKLVGFYEVTISRSNWVKGVNERTLIAMLLFILILLTVLVVTIKIINKKLNKPLDLLISSMSRFALGQDVKISYQSEDEIGNLISHFNNMKNEIMDKRKELEEQQKSKEYMIATISHDLKTPLTSIRAYTELLQSHNKNTKGERYVSTILNKCDYMNDMLEDLLMYTILTSDYNIDFVEVEGQEFFEMLTSEYEEICEKRGLKYVSQVNVEGMYKVGVNQMIRVMDNLITNAIKHSKEASVIHAGAFSDNFSLPGWLDDSYVEELDEFRKEGAILIVKNEGQKISEEDLKKIFERFYKSDNERSIMKKSGTGLGLSIVKLIIERHFGKIKILSSENKGTVIACWIKTMED</sequence>
<evidence type="ECO:0000256" key="13">
    <source>
        <dbReference type="ARBA" id="ARBA00023136"/>
    </source>
</evidence>
<dbReference type="SMART" id="SM00387">
    <property type="entry name" value="HATPase_c"/>
    <property type="match status" value="1"/>
</dbReference>
<dbReference type="STRING" id="1503.CLPU_9c00890"/>
<dbReference type="InterPro" id="IPR050398">
    <property type="entry name" value="HssS/ArlS-like"/>
</dbReference>
<keyword evidence="13 14" id="KW-0472">Membrane</keyword>
<accession>A0A0L0W9G1</accession>
<organism evidence="17 18">
    <name type="scientific">Gottschalkia purinilytica</name>
    <name type="common">Clostridium purinilyticum</name>
    <dbReference type="NCBI Taxonomy" id="1503"/>
    <lineage>
        <taxon>Bacteria</taxon>
        <taxon>Bacillati</taxon>
        <taxon>Bacillota</taxon>
        <taxon>Tissierellia</taxon>
        <taxon>Tissierellales</taxon>
        <taxon>Gottschalkiaceae</taxon>
        <taxon>Gottschalkia</taxon>
    </lineage>
</organism>
<dbReference type="AlphaFoldDB" id="A0A0L0W9G1"/>
<keyword evidence="7 14" id="KW-0812">Transmembrane</keyword>
<dbReference type="PATRIC" id="fig|1503.3.peg.3370"/>
<dbReference type="GO" id="GO:0005524">
    <property type="term" value="F:ATP binding"/>
    <property type="evidence" value="ECO:0007669"/>
    <property type="project" value="UniProtKB-KW"/>
</dbReference>
<comment type="catalytic activity">
    <reaction evidence="1">
        <text>ATP + protein L-histidine = ADP + protein N-phospho-L-histidine.</text>
        <dbReference type="EC" id="2.7.13.3"/>
    </reaction>
</comment>
<dbReference type="InterPro" id="IPR036097">
    <property type="entry name" value="HisK_dim/P_sf"/>
</dbReference>
<evidence type="ECO:0000256" key="5">
    <source>
        <dbReference type="ARBA" id="ARBA00022553"/>
    </source>
</evidence>
<keyword evidence="8" id="KW-0547">Nucleotide-binding</keyword>
<evidence type="ECO:0000256" key="2">
    <source>
        <dbReference type="ARBA" id="ARBA00004651"/>
    </source>
</evidence>
<dbReference type="Pfam" id="PF00512">
    <property type="entry name" value="HisKA"/>
    <property type="match status" value="1"/>
</dbReference>
<comment type="caution">
    <text evidence="17">The sequence shown here is derived from an EMBL/GenBank/DDBJ whole genome shotgun (WGS) entry which is preliminary data.</text>
</comment>
<dbReference type="PROSITE" id="PS50109">
    <property type="entry name" value="HIS_KIN"/>
    <property type="match status" value="1"/>
</dbReference>
<evidence type="ECO:0000313" key="18">
    <source>
        <dbReference type="Proteomes" id="UP000037267"/>
    </source>
</evidence>
<evidence type="ECO:0000259" key="16">
    <source>
        <dbReference type="PROSITE" id="PS50885"/>
    </source>
</evidence>
<dbReference type="OrthoDB" id="84942at2"/>